<evidence type="ECO:0000256" key="8">
    <source>
        <dbReference type="ARBA" id="ARBA00023012"/>
    </source>
</evidence>
<dbReference type="SUPFAM" id="SSF47384">
    <property type="entry name" value="Homodimeric domain of signal transducing histidine kinase"/>
    <property type="match status" value="1"/>
</dbReference>
<dbReference type="InterPro" id="IPR036097">
    <property type="entry name" value="HisK_dim/P_sf"/>
</dbReference>
<comment type="catalytic activity">
    <reaction evidence="1">
        <text>ATP + protein L-histidine = ADP + protein N-phospho-L-histidine.</text>
        <dbReference type="EC" id="2.7.13.3"/>
    </reaction>
</comment>
<dbReference type="InterPro" id="IPR003661">
    <property type="entry name" value="HisK_dim/P_dom"/>
</dbReference>
<keyword evidence="5" id="KW-0597">Phosphoprotein</keyword>
<comment type="subcellular location">
    <subcellularLocation>
        <location evidence="2">Cell membrane</location>
        <topology evidence="2">Multi-pass membrane protein</topology>
    </subcellularLocation>
</comment>
<dbReference type="InterPro" id="IPR050980">
    <property type="entry name" value="2C_sensor_his_kinase"/>
</dbReference>
<comment type="caution">
    <text evidence="10">The sequence shown here is derived from an EMBL/GenBank/DDBJ whole genome shotgun (WGS) entry which is preliminary data.</text>
</comment>
<dbReference type="PROSITE" id="PS50109">
    <property type="entry name" value="HIS_KIN"/>
    <property type="match status" value="1"/>
</dbReference>
<evidence type="ECO:0000256" key="3">
    <source>
        <dbReference type="ARBA" id="ARBA00012438"/>
    </source>
</evidence>
<protein>
    <recommendedName>
        <fullName evidence="3">histidine kinase</fullName>
        <ecNumber evidence="3">2.7.13.3</ecNumber>
    </recommendedName>
</protein>
<dbReference type="PANTHER" id="PTHR44936">
    <property type="entry name" value="SENSOR PROTEIN CREC"/>
    <property type="match status" value="1"/>
</dbReference>
<keyword evidence="4" id="KW-0472">Membrane</keyword>
<sequence length="243" mass="26025">MRVRLGFGRRVGALRRTDVHIGPDGPAAAADLLLRVLCHELRTPVTSLTALARALAGEAGPLTDDDRRAVSALARDQAIHLQTLLSMATAGVSGLTLAAGRDERPAPLAEILPTVAALVPAHRRRVLVTPQAAMCQVFPTRTRQVLGNLIENALRHGPPIGRIGIHAVRWRRWLSISVTDEGRVPDALVEALRRPVPAGGMSGLGLWIARELAAADGGQVRLHRLRPYGVALEVLLPDVRQVG</sequence>
<gene>
    <name evidence="10" type="ORF">Vqi01_19570</name>
</gene>
<keyword evidence="11" id="KW-1185">Reference proteome</keyword>
<keyword evidence="7" id="KW-0418">Kinase</keyword>
<dbReference type="SMART" id="SM00388">
    <property type="entry name" value="HisKA"/>
    <property type="match status" value="1"/>
</dbReference>
<dbReference type="SUPFAM" id="SSF55874">
    <property type="entry name" value="ATPase domain of HSP90 chaperone/DNA topoisomerase II/histidine kinase"/>
    <property type="match status" value="1"/>
</dbReference>
<dbReference type="EMBL" id="BOPC01000024">
    <property type="protein sequence ID" value="GIJ26795.1"/>
    <property type="molecule type" value="Genomic_DNA"/>
</dbReference>
<organism evidence="10 11">
    <name type="scientific">Micromonospora qiuiae</name>
    <dbReference type="NCBI Taxonomy" id="502268"/>
    <lineage>
        <taxon>Bacteria</taxon>
        <taxon>Bacillati</taxon>
        <taxon>Actinomycetota</taxon>
        <taxon>Actinomycetes</taxon>
        <taxon>Micromonosporales</taxon>
        <taxon>Micromonosporaceae</taxon>
        <taxon>Micromonospora</taxon>
    </lineage>
</organism>
<dbReference type="RefSeq" id="WP_204034385.1">
    <property type="nucleotide sequence ID" value="NZ_BOPC01000024.1"/>
</dbReference>
<evidence type="ECO:0000256" key="1">
    <source>
        <dbReference type="ARBA" id="ARBA00000085"/>
    </source>
</evidence>
<evidence type="ECO:0000256" key="7">
    <source>
        <dbReference type="ARBA" id="ARBA00022777"/>
    </source>
</evidence>
<reference evidence="10 11" key="1">
    <citation type="submission" date="2021-01" db="EMBL/GenBank/DDBJ databases">
        <title>Whole genome shotgun sequence of Verrucosispora qiuiae NBRC 106684.</title>
        <authorList>
            <person name="Komaki H."/>
            <person name="Tamura T."/>
        </authorList>
    </citation>
    <scope>NUCLEOTIDE SEQUENCE [LARGE SCALE GENOMIC DNA]</scope>
    <source>
        <strain evidence="10 11">NBRC 106684</strain>
    </source>
</reference>
<dbReference type="EC" id="2.7.13.3" evidence="3"/>
<dbReference type="Gene3D" id="3.30.565.10">
    <property type="entry name" value="Histidine kinase-like ATPase, C-terminal domain"/>
    <property type="match status" value="1"/>
</dbReference>
<name>A0ABQ4J9Z4_9ACTN</name>
<dbReference type="Pfam" id="PF02518">
    <property type="entry name" value="HATPase_c"/>
    <property type="match status" value="1"/>
</dbReference>
<keyword evidence="6" id="KW-0808">Transferase</keyword>
<dbReference type="CDD" id="cd00075">
    <property type="entry name" value="HATPase"/>
    <property type="match status" value="1"/>
</dbReference>
<evidence type="ECO:0000256" key="4">
    <source>
        <dbReference type="ARBA" id="ARBA00022475"/>
    </source>
</evidence>
<dbReference type="InterPro" id="IPR036890">
    <property type="entry name" value="HATPase_C_sf"/>
</dbReference>
<keyword evidence="4" id="KW-1003">Cell membrane</keyword>
<dbReference type="InterPro" id="IPR003594">
    <property type="entry name" value="HATPase_dom"/>
</dbReference>
<evidence type="ECO:0000313" key="11">
    <source>
        <dbReference type="Proteomes" id="UP000653076"/>
    </source>
</evidence>
<evidence type="ECO:0000256" key="2">
    <source>
        <dbReference type="ARBA" id="ARBA00004651"/>
    </source>
</evidence>
<keyword evidence="8" id="KW-0902">Two-component regulatory system</keyword>
<accession>A0ABQ4J9Z4</accession>
<dbReference type="CDD" id="cd00082">
    <property type="entry name" value="HisKA"/>
    <property type="match status" value="1"/>
</dbReference>
<feature type="domain" description="Histidine kinase" evidence="9">
    <location>
        <begin position="36"/>
        <end position="240"/>
    </location>
</feature>
<dbReference type="InterPro" id="IPR005467">
    <property type="entry name" value="His_kinase_dom"/>
</dbReference>
<evidence type="ECO:0000259" key="9">
    <source>
        <dbReference type="PROSITE" id="PS50109"/>
    </source>
</evidence>
<dbReference type="Proteomes" id="UP000653076">
    <property type="component" value="Unassembled WGS sequence"/>
</dbReference>
<evidence type="ECO:0000256" key="5">
    <source>
        <dbReference type="ARBA" id="ARBA00022553"/>
    </source>
</evidence>
<proteinExistence type="predicted"/>
<evidence type="ECO:0000256" key="6">
    <source>
        <dbReference type="ARBA" id="ARBA00022679"/>
    </source>
</evidence>
<evidence type="ECO:0000313" key="10">
    <source>
        <dbReference type="EMBL" id="GIJ26795.1"/>
    </source>
</evidence>
<dbReference type="PANTHER" id="PTHR44936:SF9">
    <property type="entry name" value="SENSOR PROTEIN CREC"/>
    <property type="match status" value="1"/>
</dbReference>
<dbReference type="SMART" id="SM00387">
    <property type="entry name" value="HATPase_c"/>
    <property type="match status" value="1"/>
</dbReference>